<name>A0A5C3KDS2_COPMA</name>
<feature type="transmembrane region" description="Helical" evidence="2">
    <location>
        <begin position="142"/>
        <end position="160"/>
    </location>
</feature>
<feature type="transmembrane region" description="Helical" evidence="2">
    <location>
        <begin position="21"/>
        <end position="50"/>
    </location>
</feature>
<evidence type="ECO:0000256" key="2">
    <source>
        <dbReference type="SAM" id="Phobius"/>
    </source>
</evidence>
<evidence type="ECO:0008006" key="5">
    <source>
        <dbReference type="Google" id="ProtNLM"/>
    </source>
</evidence>
<feature type="transmembrane region" description="Helical" evidence="2">
    <location>
        <begin position="101"/>
        <end position="122"/>
    </location>
</feature>
<accession>A0A5C3KDS2</accession>
<proteinExistence type="predicted"/>
<dbReference type="EMBL" id="ML210426">
    <property type="protein sequence ID" value="TFK18150.1"/>
    <property type="molecule type" value="Genomic_DNA"/>
</dbReference>
<evidence type="ECO:0000313" key="4">
    <source>
        <dbReference type="Proteomes" id="UP000307440"/>
    </source>
</evidence>
<organism evidence="3 4">
    <name type="scientific">Coprinopsis marcescibilis</name>
    <name type="common">Agaric fungus</name>
    <name type="synonym">Psathyrella marcescibilis</name>
    <dbReference type="NCBI Taxonomy" id="230819"/>
    <lineage>
        <taxon>Eukaryota</taxon>
        <taxon>Fungi</taxon>
        <taxon>Dikarya</taxon>
        <taxon>Basidiomycota</taxon>
        <taxon>Agaricomycotina</taxon>
        <taxon>Agaricomycetes</taxon>
        <taxon>Agaricomycetidae</taxon>
        <taxon>Agaricales</taxon>
        <taxon>Agaricineae</taxon>
        <taxon>Psathyrellaceae</taxon>
        <taxon>Coprinopsis</taxon>
    </lineage>
</organism>
<protein>
    <recommendedName>
        <fullName evidence="5">G protein-coupled receptor</fullName>
    </recommendedName>
</protein>
<dbReference type="Proteomes" id="UP000307440">
    <property type="component" value="Unassembled WGS sequence"/>
</dbReference>
<evidence type="ECO:0000256" key="1">
    <source>
        <dbReference type="SAM" id="MobiDB-lite"/>
    </source>
</evidence>
<feature type="compositionally biased region" description="Basic and acidic residues" evidence="1">
    <location>
        <begin position="284"/>
        <end position="308"/>
    </location>
</feature>
<feature type="transmembrane region" description="Helical" evidence="2">
    <location>
        <begin position="181"/>
        <end position="205"/>
    </location>
</feature>
<keyword evidence="2" id="KW-1133">Transmembrane helix</keyword>
<feature type="transmembrane region" description="Helical" evidence="2">
    <location>
        <begin position="70"/>
        <end position="89"/>
    </location>
</feature>
<keyword evidence="2" id="KW-0472">Membrane</keyword>
<reference evidence="3 4" key="1">
    <citation type="journal article" date="2019" name="Nat. Ecol. Evol.">
        <title>Megaphylogeny resolves global patterns of mushroom evolution.</title>
        <authorList>
            <person name="Varga T."/>
            <person name="Krizsan K."/>
            <person name="Foldi C."/>
            <person name="Dima B."/>
            <person name="Sanchez-Garcia M."/>
            <person name="Sanchez-Ramirez S."/>
            <person name="Szollosi G.J."/>
            <person name="Szarkandi J.G."/>
            <person name="Papp V."/>
            <person name="Albert L."/>
            <person name="Andreopoulos W."/>
            <person name="Angelini C."/>
            <person name="Antonin V."/>
            <person name="Barry K.W."/>
            <person name="Bougher N.L."/>
            <person name="Buchanan P."/>
            <person name="Buyck B."/>
            <person name="Bense V."/>
            <person name="Catcheside P."/>
            <person name="Chovatia M."/>
            <person name="Cooper J."/>
            <person name="Damon W."/>
            <person name="Desjardin D."/>
            <person name="Finy P."/>
            <person name="Geml J."/>
            <person name="Haridas S."/>
            <person name="Hughes K."/>
            <person name="Justo A."/>
            <person name="Karasinski D."/>
            <person name="Kautmanova I."/>
            <person name="Kiss B."/>
            <person name="Kocsube S."/>
            <person name="Kotiranta H."/>
            <person name="LaButti K.M."/>
            <person name="Lechner B.E."/>
            <person name="Liimatainen K."/>
            <person name="Lipzen A."/>
            <person name="Lukacs Z."/>
            <person name="Mihaltcheva S."/>
            <person name="Morgado L.N."/>
            <person name="Niskanen T."/>
            <person name="Noordeloos M.E."/>
            <person name="Ohm R.A."/>
            <person name="Ortiz-Santana B."/>
            <person name="Ovrebo C."/>
            <person name="Racz N."/>
            <person name="Riley R."/>
            <person name="Savchenko A."/>
            <person name="Shiryaev A."/>
            <person name="Soop K."/>
            <person name="Spirin V."/>
            <person name="Szebenyi C."/>
            <person name="Tomsovsky M."/>
            <person name="Tulloss R.E."/>
            <person name="Uehling J."/>
            <person name="Grigoriev I.V."/>
            <person name="Vagvolgyi C."/>
            <person name="Papp T."/>
            <person name="Martin F.M."/>
            <person name="Miettinen O."/>
            <person name="Hibbett D.S."/>
            <person name="Nagy L.G."/>
        </authorList>
    </citation>
    <scope>NUCLEOTIDE SEQUENCE [LARGE SCALE GENOMIC DNA]</scope>
    <source>
        <strain evidence="3 4">CBS 121175</strain>
    </source>
</reference>
<evidence type="ECO:0000313" key="3">
    <source>
        <dbReference type="EMBL" id="TFK18150.1"/>
    </source>
</evidence>
<gene>
    <name evidence="3" type="ORF">FA15DRAFT_675504</name>
</gene>
<dbReference type="AlphaFoldDB" id="A0A5C3KDS2"/>
<keyword evidence="4" id="KW-1185">Reference proteome</keyword>
<dbReference type="OrthoDB" id="2751465at2759"/>
<sequence>MAFYSLAIFFETPKEARKGRTLYIAIGSVIFVVYTLGGCTDISIPFDILLEASNGVEFIQAYTRPDWRDYFSLGCLTLLFILGDGVLLFRCYLILAGRWRWIIAFPTITYLGTIALSIYHSIVLYKAGNAVLFNAMEGTRVALSVITNIAITAIIASHLIKSQRRFAKSLHSKRLEVYNSAAHILIESALPLTITGIFFAAVLFADMDVVARRGDRRGYIAASGVTSLLYYAFLAISPQMIIFRVTTGRSRMSPADSTCTDAFSRPLDFARELSIERSSCSLNSDRRASDVVRDDSSHGHSRSDASSG</sequence>
<keyword evidence="2" id="KW-0812">Transmembrane</keyword>
<feature type="region of interest" description="Disordered" evidence="1">
    <location>
        <begin position="281"/>
        <end position="308"/>
    </location>
</feature>
<feature type="transmembrane region" description="Helical" evidence="2">
    <location>
        <begin position="217"/>
        <end position="243"/>
    </location>
</feature>